<dbReference type="Proteomes" id="UP001239213">
    <property type="component" value="Unassembled WGS sequence"/>
</dbReference>
<evidence type="ECO:0000256" key="1">
    <source>
        <dbReference type="SAM" id="MobiDB-lite"/>
    </source>
</evidence>
<gene>
    <name evidence="2" type="ORF">CCUS01_02054</name>
</gene>
<keyword evidence="3" id="KW-1185">Reference proteome</keyword>
<dbReference type="AlphaFoldDB" id="A0AAI9U7B6"/>
<protein>
    <submittedName>
        <fullName evidence="2">Uncharacterized protein</fullName>
    </submittedName>
</protein>
<feature type="compositionally biased region" description="Low complexity" evidence="1">
    <location>
        <begin position="26"/>
        <end position="38"/>
    </location>
</feature>
<feature type="region of interest" description="Disordered" evidence="1">
    <location>
        <begin position="1"/>
        <end position="78"/>
    </location>
</feature>
<feature type="compositionally biased region" description="Polar residues" evidence="1">
    <location>
        <begin position="39"/>
        <end position="54"/>
    </location>
</feature>
<sequence length="161" mass="17521">MLSSPDSEPLESKTPPRDAASCCIRAGDASDGSGAGFARQQSPSSTKASKQAGQPVSHLTLPSIPADSPEPADRQASTVPFGRLPHHYWHRCAGGGMAWLPCHAPPVECRRHARCVDLAHRLLSRPCRWRRRTVRIPTPLFLLFRCSTVDAGSPMCYKPGR</sequence>
<evidence type="ECO:0000313" key="3">
    <source>
        <dbReference type="Proteomes" id="UP001239213"/>
    </source>
</evidence>
<organism evidence="2 3">
    <name type="scientific">Colletotrichum cuscutae</name>
    <dbReference type="NCBI Taxonomy" id="1209917"/>
    <lineage>
        <taxon>Eukaryota</taxon>
        <taxon>Fungi</taxon>
        <taxon>Dikarya</taxon>
        <taxon>Ascomycota</taxon>
        <taxon>Pezizomycotina</taxon>
        <taxon>Sordariomycetes</taxon>
        <taxon>Hypocreomycetidae</taxon>
        <taxon>Glomerellales</taxon>
        <taxon>Glomerellaceae</taxon>
        <taxon>Colletotrichum</taxon>
        <taxon>Colletotrichum acutatum species complex</taxon>
    </lineage>
</organism>
<comment type="caution">
    <text evidence="2">The sequence shown here is derived from an EMBL/GenBank/DDBJ whole genome shotgun (WGS) entry which is preliminary data.</text>
</comment>
<accession>A0AAI9U7B6</accession>
<reference evidence="2" key="1">
    <citation type="submission" date="2016-11" db="EMBL/GenBank/DDBJ databases">
        <title>The genome sequence of Colletotrichum cuscutae.</title>
        <authorList>
            <person name="Baroncelli R."/>
        </authorList>
    </citation>
    <scope>NUCLEOTIDE SEQUENCE</scope>
    <source>
        <strain evidence="2">IMI 304802</strain>
    </source>
</reference>
<proteinExistence type="predicted"/>
<dbReference type="EMBL" id="MPDP01000293">
    <property type="protein sequence ID" value="KAK1453037.1"/>
    <property type="molecule type" value="Genomic_DNA"/>
</dbReference>
<name>A0AAI9U7B6_9PEZI</name>
<evidence type="ECO:0000313" key="2">
    <source>
        <dbReference type="EMBL" id="KAK1453037.1"/>
    </source>
</evidence>